<dbReference type="GeneID" id="54359343"/>
<dbReference type="CDD" id="cd11041">
    <property type="entry name" value="CYP503A1-like"/>
    <property type="match status" value="1"/>
</dbReference>
<evidence type="ECO:0000256" key="7">
    <source>
        <dbReference type="ARBA" id="ARBA00023033"/>
    </source>
</evidence>
<evidence type="ECO:0000256" key="4">
    <source>
        <dbReference type="ARBA" id="ARBA00022723"/>
    </source>
</evidence>
<evidence type="ECO:0000256" key="1">
    <source>
        <dbReference type="ARBA" id="ARBA00001971"/>
    </source>
</evidence>
<dbReference type="PRINTS" id="PR00465">
    <property type="entry name" value="EP450IV"/>
</dbReference>
<keyword evidence="4 8" id="KW-0479">Metal-binding</keyword>
<dbReference type="InterPro" id="IPR002403">
    <property type="entry name" value="Cyt_P450_E_grp-IV"/>
</dbReference>
<dbReference type="InterPro" id="IPR001128">
    <property type="entry name" value="Cyt_P450"/>
</dbReference>
<dbReference type="GO" id="GO:0020037">
    <property type="term" value="F:heme binding"/>
    <property type="evidence" value="ECO:0007669"/>
    <property type="project" value="InterPro"/>
</dbReference>
<sequence length="511" mass="57852">MFSAQEKYLRQQPWVGVKGNGLFARFRAGMATIKNTSSMVQEGYQKYSKNQKVFVLPQFSRPPFVVIPADKVMEFLNKSDDQVDHQTVGRESIAHKYCIGDNFEDASHFDVVRRQLTRKLPLLTADVYAELVMAMKEQWAPGTEWKSVNVYPTAMRIVSQAANRVFSGKDLCRDPRFLESSRLYSTETFKSGAILKLIPDFLHPIVAPFVVRECRRHFNICKEIATPIIEDRLHRMRTQGKAYEPAVDVLQWILDDAFEVADAQPYRLTVDWICSCLLLLNMVAIHTTSMVTTQTLLDLYSSPDRDELVAGLREEAERVLTISKGEWSKDAVNSLLRVDSVIRETMRVTSLGELGMPRIVSDPNGITLSGGIHLPQGVRVIMPTYSIQTDESKYENPKKWDGFRFSRPHEEFLSSPAGKVSGDAGRLEKVLEHKNRGLIVTSDDFFTFGAVRHACPGRFFASQEMKLMIAYIVMNFDIKIDGGRPPSFSFNGACVPLDSSTMDIRLRQQSA</sequence>
<evidence type="ECO:0000313" key="10">
    <source>
        <dbReference type="RefSeq" id="XP_033458573.1"/>
    </source>
</evidence>
<dbReference type="Gene3D" id="1.10.630.10">
    <property type="entry name" value="Cytochrome P450"/>
    <property type="match status" value="1"/>
</dbReference>
<evidence type="ECO:0000256" key="3">
    <source>
        <dbReference type="ARBA" id="ARBA00022617"/>
    </source>
</evidence>
<reference evidence="10" key="1">
    <citation type="submission" date="2020-01" db="EMBL/GenBank/DDBJ databases">
        <authorList>
            <consortium name="DOE Joint Genome Institute"/>
            <person name="Haridas S."/>
            <person name="Albert R."/>
            <person name="Binder M."/>
            <person name="Bloem J."/>
            <person name="Labutti K."/>
            <person name="Salamov A."/>
            <person name="Andreopoulos B."/>
            <person name="Baker S.E."/>
            <person name="Barry K."/>
            <person name="Bills G."/>
            <person name="Bluhm B.H."/>
            <person name="Cannon C."/>
            <person name="Castanera R."/>
            <person name="Culley D.E."/>
            <person name="Daum C."/>
            <person name="Ezra D."/>
            <person name="Gonzalez J.B."/>
            <person name="Henrissat B."/>
            <person name="Kuo A."/>
            <person name="Liang C."/>
            <person name="Lipzen A."/>
            <person name="Lutzoni F."/>
            <person name="Magnuson J."/>
            <person name="Mondo S."/>
            <person name="Nolan M."/>
            <person name="Ohm R."/>
            <person name="Pangilinan J."/>
            <person name="Park H.-J."/>
            <person name="Ramirez L."/>
            <person name="Alfaro M."/>
            <person name="Sun H."/>
            <person name="Tritt A."/>
            <person name="Yoshinaga Y."/>
            <person name="Zwiers L.-H."/>
            <person name="Turgeon B.G."/>
            <person name="Goodwin S.B."/>
            <person name="Spatafora J.W."/>
            <person name="Crous P.W."/>
            <person name="Grigoriev I.V."/>
        </authorList>
    </citation>
    <scope>NUCLEOTIDE SEQUENCE</scope>
    <source>
        <strain evidence="10">CBS 342.82</strain>
    </source>
</reference>
<keyword evidence="3 8" id="KW-0349">Heme</keyword>
<evidence type="ECO:0000256" key="5">
    <source>
        <dbReference type="ARBA" id="ARBA00023002"/>
    </source>
</evidence>
<keyword evidence="9" id="KW-1185">Reference proteome</keyword>
<comment type="cofactor">
    <cofactor evidence="1 8">
        <name>heme</name>
        <dbReference type="ChEBI" id="CHEBI:30413"/>
    </cofactor>
</comment>
<comment type="similarity">
    <text evidence="2">Belongs to the cytochrome P450 family.</text>
</comment>
<feature type="binding site" description="axial binding residue" evidence="8">
    <location>
        <position position="455"/>
    </location>
    <ligand>
        <name>heme</name>
        <dbReference type="ChEBI" id="CHEBI:30413"/>
    </ligand>
    <ligandPart>
        <name>Fe</name>
        <dbReference type="ChEBI" id="CHEBI:18248"/>
    </ligandPart>
</feature>
<dbReference type="GO" id="GO:0016705">
    <property type="term" value="F:oxidoreductase activity, acting on paired donors, with incorporation or reduction of molecular oxygen"/>
    <property type="evidence" value="ECO:0007669"/>
    <property type="project" value="InterPro"/>
</dbReference>
<protein>
    <submittedName>
        <fullName evidence="10">P450 monooxygenase</fullName>
    </submittedName>
</protein>
<dbReference type="AlphaFoldDB" id="A0A6J3M3N3"/>
<keyword evidence="5" id="KW-0560">Oxidoreductase</keyword>
<dbReference type="Proteomes" id="UP000504637">
    <property type="component" value="Unplaced"/>
</dbReference>
<reference evidence="10" key="2">
    <citation type="submission" date="2020-04" db="EMBL/GenBank/DDBJ databases">
        <authorList>
            <consortium name="NCBI Genome Project"/>
        </authorList>
    </citation>
    <scope>NUCLEOTIDE SEQUENCE</scope>
    <source>
        <strain evidence="10">CBS 342.82</strain>
    </source>
</reference>
<evidence type="ECO:0000256" key="8">
    <source>
        <dbReference type="PIRSR" id="PIRSR602403-1"/>
    </source>
</evidence>
<organism evidence="10">
    <name type="scientific">Dissoconium aciculare CBS 342.82</name>
    <dbReference type="NCBI Taxonomy" id="1314786"/>
    <lineage>
        <taxon>Eukaryota</taxon>
        <taxon>Fungi</taxon>
        <taxon>Dikarya</taxon>
        <taxon>Ascomycota</taxon>
        <taxon>Pezizomycotina</taxon>
        <taxon>Dothideomycetes</taxon>
        <taxon>Dothideomycetidae</taxon>
        <taxon>Mycosphaerellales</taxon>
        <taxon>Dissoconiaceae</taxon>
        <taxon>Dissoconium</taxon>
    </lineage>
</organism>
<dbReference type="SUPFAM" id="SSF48264">
    <property type="entry name" value="Cytochrome P450"/>
    <property type="match status" value="1"/>
</dbReference>
<name>A0A6J3M3N3_9PEZI</name>
<dbReference type="GO" id="GO:0004497">
    <property type="term" value="F:monooxygenase activity"/>
    <property type="evidence" value="ECO:0007669"/>
    <property type="project" value="UniProtKB-KW"/>
</dbReference>
<dbReference type="PANTHER" id="PTHR46206:SF1">
    <property type="entry name" value="P450, PUTATIVE (EUROFUNG)-RELATED"/>
    <property type="match status" value="1"/>
</dbReference>
<keyword evidence="7 10" id="KW-0503">Monooxygenase</keyword>
<evidence type="ECO:0000256" key="2">
    <source>
        <dbReference type="ARBA" id="ARBA00010617"/>
    </source>
</evidence>
<gene>
    <name evidence="10" type="ORF">K489DRAFT_321370</name>
</gene>
<keyword evidence="6 8" id="KW-0408">Iron</keyword>
<dbReference type="InterPro" id="IPR036396">
    <property type="entry name" value="Cyt_P450_sf"/>
</dbReference>
<evidence type="ECO:0000256" key="6">
    <source>
        <dbReference type="ARBA" id="ARBA00023004"/>
    </source>
</evidence>
<dbReference type="RefSeq" id="XP_033458573.1">
    <property type="nucleotide sequence ID" value="XM_033601543.1"/>
</dbReference>
<accession>A0A6J3M3N3</accession>
<dbReference type="Pfam" id="PF00067">
    <property type="entry name" value="p450"/>
    <property type="match status" value="1"/>
</dbReference>
<reference evidence="10" key="3">
    <citation type="submission" date="2025-08" db="UniProtKB">
        <authorList>
            <consortium name="RefSeq"/>
        </authorList>
    </citation>
    <scope>IDENTIFICATION</scope>
    <source>
        <strain evidence="10">CBS 342.82</strain>
    </source>
</reference>
<dbReference type="PANTHER" id="PTHR46206">
    <property type="entry name" value="CYTOCHROME P450"/>
    <property type="match status" value="1"/>
</dbReference>
<proteinExistence type="inferred from homology"/>
<dbReference type="GO" id="GO:0005506">
    <property type="term" value="F:iron ion binding"/>
    <property type="evidence" value="ECO:0007669"/>
    <property type="project" value="InterPro"/>
</dbReference>
<dbReference type="OrthoDB" id="1844152at2759"/>
<evidence type="ECO:0000313" key="9">
    <source>
        <dbReference type="Proteomes" id="UP000504637"/>
    </source>
</evidence>